<reference evidence="2" key="1">
    <citation type="submission" date="2023-10" db="EMBL/GenBank/DDBJ databases">
        <authorList>
            <person name="Chen Y."/>
            <person name="Shah S."/>
            <person name="Dougan E. K."/>
            <person name="Thang M."/>
            <person name="Chan C."/>
        </authorList>
    </citation>
    <scope>NUCLEOTIDE SEQUENCE [LARGE SCALE GENOMIC DNA]</scope>
</reference>
<dbReference type="Proteomes" id="UP001189429">
    <property type="component" value="Unassembled WGS sequence"/>
</dbReference>
<name>A0ABN9XJ48_9DINO</name>
<accession>A0ABN9XJ48</accession>
<evidence type="ECO:0000313" key="2">
    <source>
        <dbReference type="EMBL" id="CAK0899646.1"/>
    </source>
</evidence>
<organism evidence="2 3">
    <name type="scientific">Prorocentrum cordatum</name>
    <dbReference type="NCBI Taxonomy" id="2364126"/>
    <lineage>
        <taxon>Eukaryota</taxon>
        <taxon>Sar</taxon>
        <taxon>Alveolata</taxon>
        <taxon>Dinophyceae</taxon>
        <taxon>Prorocentrales</taxon>
        <taxon>Prorocentraceae</taxon>
        <taxon>Prorocentrum</taxon>
    </lineage>
</organism>
<keyword evidence="3" id="KW-1185">Reference proteome</keyword>
<evidence type="ECO:0000256" key="1">
    <source>
        <dbReference type="SAM" id="MobiDB-lite"/>
    </source>
</evidence>
<evidence type="ECO:0000313" key="3">
    <source>
        <dbReference type="Proteomes" id="UP001189429"/>
    </source>
</evidence>
<protein>
    <submittedName>
        <fullName evidence="2">Uncharacterized protein</fullName>
    </submittedName>
</protein>
<proteinExistence type="predicted"/>
<dbReference type="EMBL" id="CAUYUJ010020638">
    <property type="protein sequence ID" value="CAK0899646.1"/>
    <property type="molecule type" value="Genomic_DNA"/>
</dbReference>
<gene>
    <name evidence="2" type="ORF">PCOR1329_LOCUS77108</name>
</gene>
<feature type="region of interest" description="Disordered" evidence="1">
    <location>
        <begin position="178"/>
        <end position="213"/>
    </location>
</feature>
<sequence length="1282" mass="138483">MRKKEKFHRSCSHKSISALSMSRRVSAVAGAGARTIAACFEAIKATGGVRNLFGKCVAVEPKPLEVRVRFAPFSDLGGALTGRIRNSDAGVDDVDPNASMKDSVGASIPQTPRYPEDMAAAGLSDGKALPVEANGPTSGHALGVFLMCASGCTSTLFEFAFDGARLMARGAKRVQEVGLRSDGATSKGGMRDAKRRRGQGAGPLPSGGKSAAPLGSPKIGKCGYCDAVESDANAFPDAKFPGGTIAKFFHACSYHIKACVRGQWRFDFSWAAPRAETARDQEISAAFETTCEVASGRASAAPSPHDVALKTDAGCAAFSDCMIVNDQKYNKDFFPQGASTLPPTDAGERITSIKNERRAEEVSGILVLDPDRPHTKVRKWSSTYGSHSEWSLHAGNNCRGGQGASASGAMEKLMGQMLPSALRGRAGVPTVGEVRQRAIGAAQLELPIPLAALLDKGQDHKLGDKIYTLRRFRPRSAGTVGNARGELLDAIDAFLIIGGSAVDTMKRDARTNLLKKPKNARTTDAYKSKLKLVGGSRARGDIGVSDGQHYHPMEWGICGSDEKLRTCRDFILNRVALQLAGAIAEHVGTKEVRDGVPEDMKPLAHALYVFAESMKALLGPSPGALMRRPAGRDVRRFLREEWDCEGWGNVVFAFGETLMERVAERNRACHTDVNHGETISTYEALRSDAAAAAPADSGVIFDGFGQWGGQPRGGGATDPANKIGSSLEQWIQARVATGPDAPQFAEDPAKLATMEIKFTAFMAKAVDSRGVGETCVEKPNDVAAKLRNLAARLASAAEERGLLRACAALDFEMPETAEKVRDARQKCIGAKFARAESAKKIMECIEKCRAQGVSSLVTVAPEQVVNRPVDDIVKASGLGISLVEHVEPSLMQRGALLGDRVRPSGLVQFGKTLKAFKDYEAAVEYFDFGRVDQGGDCIHLGSRVRFFEQCKEHFDALLNACPEKLAAFSEAFWAMSMKAVNEELAELGSIAGGDLQGNKKHRAKDVADAGALGILLARAAKTLFKQKGISAKIKQLAGSIKVSSVRDAVRDADDFGEADVNAAILQAVPDRLSEVLTRQWMIWSSTDHTMVKPKDIDVDADDKAKQGIDVLSVEAIVGFTVQDERLPDLDGRLFVRQSGEFYDRPLYANEAGLPEESTLYLYWFKQGGSSREGHDFSNDTNIRDTDDPNEFFQPGCWVVSSKMGAGPTSFYGDREDADFIIAYIGEKCATPYDIAPGARWWMKDESLGIWTLRTLGLRRHILENNDEMMDFFESSDEEGRMQ</sequence>
<comment type="caution">
    <text evidence="2">The sequence shown here is derived from an EMBL/GenBank/DDBJ whole genome shotgun (WGS) entry which is preliminary data.</text>
</comment>